<proteinExistence type="predicted"/>
<organism evidence="1 2">
    <name type="scientific">Setaria viridis</name>
    <name type="common">Green bristlegrass</name>
    <name type="synonym">Setaria italica subsp. viridis</name>
    <dbReference type="NCBI Taxonomy" id="4556"/>
    <lineage>
        <taxon>Eukaryota</taxon>
        <taxon>Viridiplantae</taxon>
        <taxon>Streptophyta</taxon>
        <taxon>Embryophyta</taxon>
        <taxon>Tracheophyta</taxon>
        <taxon>Spermatophyta</taxon>
        <taxon>Magnoliopsida</taxon>
        <taxon>Liliopsida</taxon>
        <taxon>Poales</taxon>
        <taxon>Poaceae</taxon>
        <taxon>PACMAD clade</taxon>
        <taxon>Panicoideae</taxon>
        <taxon>Panicodae</taxon>
        <taxon>Paniceae</taxon>
        <taxon>Cenchrinae</taxon>
        <taxon>Setaria</taxon>
    </lineage>
</organism>
<protein>
    <submittedName>
        <fullName evidence="1">Uncharacterized protein</fullName>
    </submittedName>
</protein>
<dbReference type="Proteomes" id="UP000298652">
    <property type="component" value="Chromosome 6"/>
</dbReference>
<keyword evidence="2" id="KW-1185">Reference proteome</keyword>
<gene>
    <name evidence="1" type="ORF">SEVIR_6G098800v2</name>
</gene>
<dbReference type="Gramene" id="TKW10053">
    <property type="protein sequence ID" value="TKW10053"/>
    <property type="gene ID" value="SEVIR_6G098800v2"/>
</dbReference>
<name>A0A4U6U8E3_SETVI</name>
<dbReference type="AlphaFoldDB" id="A0A4U6U8E3"/>
<evidence type="ECO:0000313" key="1">
    <source>
        <dbReference type="EMBL" id="TKW10053.1"/>
    </source>
</evidence>
<sequence>MERPLKPTALAIHCPSSHPALHAPPSDVSVTRLLLLPRPASQPPLAPPAFCLTTAPSACFATAADCSAADQRIGFEIQVFKIGKRNRRLVRARVRVYAPLEAGPRSDYEGLADFIPGLSECRLLDQAHSRPRKVPVTISCVDDKINVAGNARGLSD</sequence>
<evidence type="ECO:0000313" key="2">
    <source>
        <dbReference type="Proteomes" id="UP000298652"/>
    </source>
</evidence>
<reference evidence="1" key="1">
    <citation type="submission" date="2019-03" db="EMBL/GenBank/DDBJ databases">
        <title>WGS assembly of Setaria viridis.</title>
        <authorList>
            <person name="Huang P."/>
            <person name="Jenkins J."/>
            <person name="Grimwood J."/>
            <person name="Barry K."/>
            <person name="Healey A."/>
            <person name="Mamidi S."/>
            <person name="Sreedasyam A."/>
            <person name="Shu S."/>
            <person name="Feldman M."/>
            <person name="Wu J."/>
            <person name="Yu Y."/>
            <person name="Chen C."/>
            <person name="Johnson J."/>
            <person name="Rokhsar D."/>
            <person name="Baxter I."/>
            <person name="Schmutz J."/>
            <person name="Brutnell T."/>
            <person name="Kellogg E."/>
        </authorList>
    </citation>
    <scope>NUCLEOTIDE SEQUENCE [LARGE SCALE GENOMIC DNA]</scope>
</reference>
<dbReference type="EMBL" id="CM016557">
    <property type="protein sequence ID" value="TKW10053.1"/>
    <property type="molecule type" value="Genomic_DNA"/>
</dbReference>
<accession>A0A4U6U8E3</accession>